<reference evidence="6 7" key="1">
    <citation type="submission" date="2017-01" db="EMBL/GenBank/DDBJ databases">
        <title>Genomic analysis of Xuhuaishuia manganoxidans DY6-4.</title>
        <authorList>
            <person name="Wang X."/>
        </authorList>
    </citation>
    <scope>NUCLEOTIDE SEQUENCE [LARGE SCALE GENOMIC DNA]</scope>
    <source>
        <strain evidence="6 7">DY6-4</strain>
    </source>
</reference>
<dbReference type="PIRSF" id="PIRSF000138">
    <property type="entry name" value="Al-hdrx_acd_dh"/>
    <property type="match status" value="1"/>
</dbReference>
<name>A0A1U7DKU9_9RHOB</name>
<dbReference type="PROSITE" id="PS51349">
    <property type="entry name" value="FMN_HYDROXY_ACID_DH_2"/>
    <property type="match status" value="1"/>
</dbReference>
<dbReference type="STRING" id="1267768.BV394_13140"/>
<dbReference type="GO" id="GO:0004459">
    <property type="term" value="F:L-lactate dehydrogenase (NAD+) activity"/>
    <property type="evidence" value="ECO:0007669"/>
    <property type="project" value="TreeGrafter"/>
</dbReference>
<dbReference type="InterPro" id="IPR000262">
    <property type="entry name" value="FMN-dep_DH"/>
</dbReference>
<keyword evidence="7" id="KW-1185">Reference proteome</keyword>
<evidence type="ECO:0000256" key="5">
    <source>
        <dbReference type="ARBA" id="ARBA00024042"/>
    </source>
</evidence>
<evidence type="ECO:0000256" key="1">
    <source>
        <dbReference type="ARBA" id="ARBA00001917"/>
    </source>
</evidence>
<dbReference type="InterPro" id="IPR013785">
    <property type="entry name" value="Aldolase_TIM"/>
</dbReference>
<protein>
    <submittedName>
        <fullName evidence="6">Alpha-hydroxy-acid oxidizing enzyme</fullName>
    </submittedName>
</protein>
<gene>
    <name evidence="6" type="ORF">BV394_13140</name>
</gene>
<dbReference type="AlphaFoldDB" id="A0A1U7DKU9"/>
<dbReference type="GO" id="GO:0005886">
    <property type="term" value="C:plasma membrane"/>
    <property type="evidence" value="ECO:0007669"/>
    <property type="project" value="TreeGrafter"/>
</dbReference>
<dbReference type="PANTHER" id="PTHR10578">
    <property type="entry name" value="S -2-HYDROXY-ACID OXIDASE-RELATED"/>
    <property type="match status" value="1"/>
</dbReference>
<dbReference type="RefSeq" id="WP_076980562.1">
    <property type="nucleotide sequence ID" value="NZ_CP019124.1"/>
</dbReference>
<comment type="cofactor">
    <cofactor evidence="1">
        <name>FMN</name>
        <dbReference type="ChEBI" id="CHEBI:58210"/>
    </cofactor>
</comment>
<proteinExistence type="inferred from homology"/>
<dbReference type="Gene3D" id="3.20.20.70">
    <property type="entry name" value="Aldolase class I"/>
    <property type="match status" value="1"/>
</dbReference>
<dbReference type="SUPFAM" id="SSF51395">
    <property type="entry name" value="FMN-linked oxidoreductases"/>
    <property type="match status" value="1"/>
</dbReference>
<dbReference type="GO" id="GO:0010181">
    <property type="term" value="F:FMN binding"/>
    <property type="evidence" value="ECO:0007669"/>
    <property type="project" value="InterPro"/>
</dbReference>
<dbReference type="EMBL" id="CP019124">
    <property type="protein sequence ID" value="APX90545.1"/>
    <property type="molecule type" value="Genomic_DNA"/>
</dbReference>
<evidence type="ECO:0000313" key="6">
    <source>
        <dbReference type="EMBL" id="APX90545.1"/>
    </source>
</evidence>
<dbReference type="CDD" id="cd02809">
    <property type="entry name" value="alpha_hydroxyacid_oxid_FMN"/>
    <property type="match status" value="1"/>
</dbReference>
<evidence type="ECO:0000256" key="4">
    <source>
        <dbReference type="ARBA" id="ARBA00023002"/>
    </source>
</evidence>
<dbReference type="GO" id="GO:0009060">
    <property type="term" value="P:aerobic respiration"/>
    <property type="evidence" value="ECO:0007669"/>
    <property type="project" value="TreeGrafter"/>
</dbReference>
<sequence length="411" mass="44904">MDLDLDYPAISDLRRRAKRRIPHFAWEYLDSATGEETTKSRNEEDLDRVLLTPAILRGEVAPDLRTTLLGRDYPLPFGVAPVGMSGMIWPGAEMILAALARDLGIPYGLSTVACHLPDTVKPHIGDQGWFQLYPTRDTDVRRDILRRARECGFHTLVVTADIPAPARRERQRRAHLNQPMKISPSILAQVAMRPAWALGTLRHGRPRLRLMEDYARFLAERPEGSLDSTKHMGYLLRTAPDWDYLAETLGEWDGPVIVKGVMEPADALRLRDMGVAAAWVSNHSGRQFDASPSSVSVLPAVRAAVGPDYPLIFDSGIRSGLDIVRAIALGADFVMLGRAFHYGLGAFGAKGAAHAAHILTEDIISTLGQIGVARPVEARDRLAHVGAFPPMAAPVAGATRGPVPRPAPKTA</sequence>
<evidence type="ECO:0000313" key="7">
    <source>
        <dbReference type="Proteomes" id="UP000187266"/>
    </source>
</evidence>
<dbReference type="Proteomes" id="UP000187266">
    <property type="component" value="Chromosome"/>
</dbReference>
<evidence type="ECO:0000256" key="2">
    <source>
        <dbReference type="ARBA" id="ARBA00022630"/>
    </source>
</evidence>
<keyword evidence="2" id="KW-0285">Flavoprotein</keyword>
<organism evidence="6 7">
    <name type="scientific">Brevirhabdus pacifica</name>
    <dbReference type="NCBI Taxonomy" id="1267768"/>
    <lineage>
        <taxon>Bacteria</taxon>
        <taxon>Pseudomonadati</taxon>
        <taxon>Pseudomonadota</taxon>
        <taxon>Alphaproteobacteria</taxon>
        <taxon>Rhodobacterales</taxon>
        <taxon>Paracoccaceae</taxon>
        <taxon>Brevirhabdus</taxon>
    </lineage>
</organism>
<dbReference type="Pfam" id="PF01070">
    <property type="entry name" value="FMN_dh"/>
    <property type="match status" value="1"/>
</dbReference>
<accession>A0A1U7DKU9</accession>
<accession>A0A2M9DCE3</accession>
<dbReference type="InterPro" id="IPR012133">
    <property type="entry name" value="Alpha-hydoxy_acid_DH_FMN"/>
</dbReference>
<keyword evidence="4" id="KW-0560">Oxidoreductase</keyword>
<evidence type="ECO:0000256" key="3">
    <source>
        <dbReference type="ARBA" id="ARBA00022643"/>
    </source>
</evidence>
<keyword evidence="3" id="KW-0288">FMN</keyword>
<comment type="similarity">
    <text evidence="5">Belongs to the FMN-dependent alpha-hydroxy acid dehydrogenase family.</text>
</comment>
<dbReference type="InterPro" id="IPR037396">
    <property type="entry name" value="FMN_HAD"/>
</dbReference>
<dbReference type="OrthoDB" id="9770452at2"/>
<dbReference type="PANTHER" id="PTHR10578:SF107">
    <property type="entry name" value="2-HYDROXYACID OXIDASE 1"/>
    <property type="match status" value="1"/>
</dbReference>